<dbReference type="AlphaFoldDB" id="A0A854D8I2"/>
<sequence length="65" mass="6665">MIDHASVSVSDPAVSKAFYEAALAAGGTDNGAPGERSHYHPGYYGAFVLDPDGNNLEAVFHGAGD</sequence>
<dbReference type="PANTHER" id="PTHR35006:SF2">
    <property type="entry name" value="GLYOXALASE FAMILY PROTEIN (AFU_ORTHOLOGUE AFUA_5G14830)"/>
    <property type="match status" value="1"/>
</dbReference>
<organism evidence="1 2">
    <name type="scientific">Actinomyces naeslundii</name>
    <dbReference type="NCBI Taxonomy" id="1655"/>
    <lineage>
        <taxon>Bacteria</taxon>
        <taxon>Bacillati</taxon>
        <taxon>Actinomycetota</taxon>
        <taxon>Actinomycetes</taxon>
        <taxon>Actinomycetales</taxon>
        <taxon>Actinomycetaceae</taxon>
        <taxon>Actinomyces</taxon>
    </lineage>
</organism>
<reference evidence="1 2" key="1">
    <citation type="submission" date="2016-12" db="EMBL/GenBank/DDBJ databases">
        <title>Genomic comparison of strains in the 'Actinomyces naeslundii' group.</title>
        <authorList>
            <person name="Mughal S.R."/>
            <person name="Do T."/>
            <person name="Gilbert S.C."/>
            <person name="Witherden E.A."/>
            <person name="Didelot X."/>
            <person name="Beighton D."/>
        </authorList>
    </citation>
    <scope>NUCLEOTIDE SEQUENCE [LARGE SCALE GENOMIC DNA]</scope>
    <source>
        <strain evidence="1 2">NCTC 10301</strain>
    </source>
</reference>
<comment type="caution">
    <text evidence="1">The sequence shown here is derived from an EMBL/GenBank/DDBJ whole genome shotgun (WGS) entry which is preliminary data.</text>
</comment>
<dbReference type="SUPFAM" id="SSF54593">
    <property type="entry name" value="Glyoxalase/Bleomycin resistance protein/Dihydroxybiphenyl dioxygenase"/>
    <property type="match status" value="1"/>
</dbReference>
<gene>
    <name evidence="1" type="ORF">BKH33_07475</name>
</gene>
<dbReference type="Proteomes" id="UP000187035">
    <property type="component" value="Unassembled WGS sequence"/>
</dbReference>
<evidence type="ECO:0000313" key="2">
    <source>
        <dbReference type="Proteomes" id="UP000187035"/>
    </source>
</evidence>
<dbReference type="Gene3D" id="3.10.180.10">
    <property type="entry name" value="2,3-Dihydroxybiphenyl 1,2-Dioxygenase, domain 1"/>
    <property type="match status" value="1"/>
</dbReference>
<proteinExistence type="predicted"/>
<dbReference type="InterPro" id="IPR029068">
    <property type="entry name" value="Glyas_Bleomycin-R_OHBP_Dase"/>
</dbReference>
<name>A0A854D8I2_ACTNA</name>
<protein>
    <submittedName>
        <fullName evidence="1">Glyoxalase</fullName>
    </submittedName>
</protein>
<dbReference type="EMBL" id="MSRR01000013">
    <property type="protein sequence ID" value="OMG35784.1"/>
    <property type="molecule type" value="Genomic_DNA"/>
</dbReference>
<dbReference type="PANTHER" id="PTHR35006">
    <property type="entry name" value="GLYOXALASE FAMILY PROTEIN (AFU_ORTHOLOGUE AFUA_5G14830)"/>
    <property type="match status" value="1"/>
</dbReference>
<accession>A0A854D8I2</accession>
<evidence type="ECO:0000313" key="1">
    <source>
        <dbReference type="EMBL" id="OMG35784.1"/>
    </source>
</evidence>